<evidence type="ECO:0000256" key="3">
    <source>
        <dbReference type="ARBA" id="ARBA00022679"/>
    </source>
</evidence>
<dbReference type="RefSeq" id="WP_058508152.1">
    <property type="nucleotide sequence ID" value="NZ_CAAAIK010000010.1"/>
</dbReference>
<dbReference type="PROSITE" id="PS51186">
    <property type="entry name" value="GNAT"/>
    <property type="match status" value="1"/>
</dbReference>
<dbReference type="InterPro" id="IPR050680">
    <property type="entry name" value="YpeA/RimI_acetyltransf"/>
</dbReference>
<dbReference type="NCBIfam" id="TIGR01575">
    <property type="entry name" value="rimI"/>
    <property type="match status" value="1"/>
</dbReference>
<dbReference type="Proteomes" id="UP000054618">
    <property type="component" value="Unassembled WGS sequence"/>
</dbReference>
<organism evidence="7 8">
    <name type="scientific">Legionella quinlivanii</name>
    <dbReference type="NCBI Taxonomy" id="45073"/>
    <lineage>
        <taxon>Bacteria</taxon>
        <taxon>Pseudomonadati</taxon>
        <taxon>Pseudomonadota</taxon>
        <taxon>Gammaproteobacteria</taxon>
        <taxon>Legionellales</taxon>
        <taxon>Legionellaceae</taxon>
        <taxon>Legionella</taxon>
    </lineage>
</organism>
<dbReference type="CDD" id="cd04301">
    <property type="entry name" value="NAT_SF"/>
    <property type="match status" value="1"/>
</dbReference>
<proteinExistence type="inferred from homology"/>
<dbReference type="PANTHER" id="PTHR43420">
    <property type="entry name" value="ACETYLTRANSFERASE"/>
    <property type="match status" value="1"/>
</dbReference>
<dbReference type="EMBL" id="LNYS01000012">
    <property type="protein sequence ID" value="KTD48243.1"/>
    <property type="molecule type" value="Genomic_DNA"/>
</dbReference>
<dbReference type="Gene3D" id="3.40.630.30">
    <property type="match status" value="1"/>
</dbReference>
<reference evidence="7 8" key="1">
    <citation type="submission" date="2015-11" db="EMBL/GenBank/DDBJ databases">
        <title>Genomic analysis of 38 Legionella species identifies large and diverse effector repertoires.</title>
        <authorList>
            <person name="Burstein D."/>
            <person name="Amaro F."/>
            <person name="Zusman T."/>
            <person name="Lifshitz Z."/>
            <person name="Cohen O."/>
            <person name="Gilbert J.A."/>
            <person name="Pupko T."/>
            <person name="Shuman H.A."/>
            <person name="Segal G."/>
        </authorList>
    </citation>
    <scope>NUCLEOTIDE SEQUENCE [LARGE SCALE GENOMIC DNA]</scope>
    <source>
        <strain evidence="7 8">CDC#1442-AUS-E</strain>
    </source>
</reference>
<evidence type="ECO:0000259" key="6">
    <source>
        <dbReference type="PROSITE" id="PS51186"/>
    </source>
</evidence>
<protein>
    <recommendedName>
        <fullName evidence="5">[Ribosomal protein bS18]-alanine N-acetyltransferase</fullName>
        <ecNumber evidence="5">2.3.1.266</ecNumber>
    </recommendedName>
</protein>
<dbReference type="GO" id="GO:0005737">
    <property type="term" value="C:cytoplasm"/>
    <property type="evidence" value="ECO:0007669"/>
    <property type="project" value="UniProtKB-SubCell"/>
</dbReference>
<dbReference type="STRING" id="45073.Lqui_2054"/>
<evidence type="ECO:0000256" key="2">
    <source>
        <dbReference type="ARBA" id="ARBA00022490"/>
    </source>
</evidence>
<dbReference type="SUPFAM" id="SSF55729">
    <property type="entry name" value="Acyl-CoA N-acyltransferases (Nat)"/>
    <property type="match status" value="1"/>
</dbReference>
<evidence type="ECO:0000256" key="4">
    <source>
        <dbReference type="ARBA" id="ARBA00023315"/>
    </source>
</evidence>
<sequence length="152" mass="17507">MKYSIRPMRLEDIDDVYTIETQGHRAPWSRGILVDCVLVGYDCRVIEYIKENQQQILGYSICRQAFNVCHILNLCVAPSYQQQGVGRQLLTQLLDLPISPLINTYILEVRPSNAGAIQLYEKMGFLRDGIKENYYDDQAGVEDAWLYKKVIS</sequence>
<name>A0A0W0XVK5_9GAMM</name>
<comment type="subcellular location">
    <subcellularLocation>
        <location evidence="5">Cytoplasm</location>
    </subcellularLocation>
</comment>
<comment type="similarity">
    <text evidence="1 5">Belongs to the acetyltransferase family. RimI subfamily.</text>
</comment>
<keyword evidence="2 5" id="KW-0963">Cytoplasm</keyword>
<dbReference type="InterPro" id="IPR006464">
    <property type="entry name" value="AcTrfase_RimI/Ard1"/>
</dbReference>
<dbReference type="PATRIC" id="fig|45073.5.peg.2164"/>
<evidence type="ECO:0000313" key="8">
    <source>
        <dbReference type="Proteomes" id="UP000054618"/>
    </source>
</evidence>
<feature type="domain" description="N-acetyltransferase" evidence="6">
    <location>
        <begin position="3"/>
        <end position="152"/>
    </location>
</feature>
<dbReference type="InterPro" id="IPR000182">
    <property type="entry name" value="GNAT_dom"/>
</dbReference>
<dbReference type="OrthoDB" id="9796919at2"/>
<accession>A0A0W0XVK5</accession>
<comment type="function">
    <text evidence="5">Acetylates the N-terminal alanine of ribosomal protein bS18.</text>
</comment>
<dbReference type="InterPro" id="IPR016181">
    <property type="entry name" value="Acyl_CoA_acyltransferase"/>
</dbReference>
<dbReference type="Pfam" id="PF00583">
    <property type="entry name" value="Acetyltransf_1"/>
    <property type="match status" value="1"/>
</dbReference>
<evidence type="ECO:0000256" key="1">
    <source>
        <dbReference type="ARBA" id="ARBA00005395"/>
    </source>
</evidence>
<dbReference type="AlphaFoldDB" id="A0A0W0XVK5"/>
<evidence type="ECO:0000256" key="5">
    <source>
        <dbReference type="RuleBase" id="RU363094"/>
    </source>
</evidence>
<dbReference type="EC" id="2.3.1.266" evidence="5"/>
<dbReference type="GO" id="GO:0008999">
    <property type="term" value="F:protein-N-terminal-alanine acetyltransferase activity"/>
    <property type="evidence" value="ECO:0007669"/>
    <property type="project" value="UniProtKB-EC"/>
</dbReference>
<gene>
    <name evidence="7" type="primary">rimI</name>
    <name evidence="7" type="ORF">Lqui_2054</name>
</gene>
<comment type="catalytic activity">
    <reaction evidence="5">
        <text>N-terminal L-alanyl-[ribosomal protein bS18] + acetyl-CoA = N-terminal N(alpha)-acetyl-L-alanyl-[ribosomal protein bS18] + CoA + H(+)</text>
        <dbReference type="Rhea" id="RHEA:43756"/>
        <dbReference type="Rhea" id="RHEA-COMP:10676"/>
        <dbReference type="Rhea" id="RHEA-COMP:10677"/>
        <dbReference type="ChEBI" id="CHEBI:15378"/>
        <dbReference type="ChEBI" id="CHEBI:57287"/>
        <dbReference type="ChEBI" id="CHEBI:57288"/>
        <dbReference type="ChEBI" id="CHEBI:64718"/>
        <dbReference type="ChEBI" id="CHEBI:83683"/>
        <dbReference type="EC" id="2.3.1.266"/>
    </reaction>
</comment>
<comment type="caution">
    <text evidence="7">The sequence shown here is derived from an EMBL/GenBank/DDBJ whole genome shotgun (WGS) entry which is preliminary data.</text>
</comment>
<evidence type="ECO:0000313" key="7">
    <source>
        <dbReference type="EMBL" id="KTD48243.1"/>
    </source>
</evidence>
<keyword evidence="3 7" id="KW-0808">Transferase</keyword>
<keyword evidence="4" id="KW-0012">Acyltransferase</keyword>
<keyword evidence="8" id="KW-1185">Reference proteome</keyword>